<protein>
    <submittedName>
        <fullName evidence="2">Helix-turn-helix transcriptional regulator</fullName>
    </submittedName>
</protein>
<keyword evidence="3" id="KW-1185">Reference proteome</keyword>
<sequence length="102" mass="11409">MMNSQPMSALDDLMTVDELQQAKDKAANMLFELNLAEIRRSVEMSQAEVATLMGIKQPTVANLERNGKDVKLLSLKRYVEALGGELTIDIQMPNGQHFDMKV</sequence>
<dbReference type="PROSITE" id="PS50943">
    <property type="entry name" value="HTH_CROC1"/>
    <property type="match status" value="1"/>
</dbReference>
<dbReference type="InterPro" id="IPR001387">
    <property type="entry name" value="Cro/C1-type_HTH"/>
</dbReference>
<name>A0ABT7Y563_9VIBR</name>
<organism evidence="2 3">
    <name type="scientific">Vibrio agarivorans</name>
    <dbReference type="NCBI Taxonomy" id="153622"/>
    <lineage>
        <taxon>Bacteria</taxon>
        <taxon>Pseudomonadati</taxon>
        <taxon>Pseudomonadota</taxon>
        <taxon>Gammaproteobacteria</taxon>
        <taxon>Vibrionales</taxon>
        <taxon>Vibrionaceae</taxon>
        <taxon>Vibrio</taxon>
    </lineage>
</organism>
<evidence type="ECO:0000313" key="3">
    <source>
        <dbReference type="Proteomes" id="UP001169719"/>
    </source>
</evidence>
<feature type="domain" description="HTH cro/C1-type" evidence="1">
    <location>
        <begin position="35"/>
        <end position="91"/>
    </location>
</feature>
<dbReference type="SUPFAM" id="SSF47413">
    <property type="entry name" value="lambda repressor-like DNA-binding domains"/>
    <property type="match status" value="1"/>
</dbReference>
<dbReference type="CDD" id="cd00093">
    <property type="entry name" value="HTH_XRE"/>
    <property type="match status" value="1"/>
</dbReference>
<reference evidence="2" key="1">
    <citation type="submission" date="2024-05" db="EMBL/GenBank/DDBJ databases">
        <title>Genome Sequences of Four Agar- Degrading Marine Bacteria.</title>
        <authorList>
            <person name="Phillips E.K."/>
            <person name="Shaffer J.C."/>
            <person name="Henson M.W."/>
            <person name="Temperton B."/>
            <person name="Thrash C.J."/>
            <person name="Martin M.O."/>
        </authorList>
    </citation>
    <scope>NUCLEOTIDE SEQUENCE</scope>
    <source>
        <strain evidence="2">EKP203</strain>
    </source>
</reference>
<dbReference type="EMBL" id="JAUEOZ010000002">
    <property type="protein sequence ID" value="MDN2483172.1"/>
    <property type="molecule type" value="Genomic_DNA"/>
</dbReference>
<evidence type="ECO:0000313" key="2">
    <source>
        <dbReference type="EMBL" id="MDN2483172.1"/>
    </source>
</evidence>
<dbReference type="Proteomes" id="UP001169719">
    <property type="component" value="Unassembled WGS sequence"/>
</dbReference>
<evidence type="ECO:0000259" key="1">
    <source>
        <dbReference type="PROSITE" id="PS50943"/>
    </source>
</evidence>
<dbReference type="RefSeq" id="WP_289963231.1">
    <property type="nucleotide sequence ID" value="NZ_JAUEOZ010000002.1"/>
</dbReference>
<gene>
    <name evidence="2" type="ORF">QWJ08_17645</name>
</gene>
<dbReference type="SMART" id="SM00530">
    <property type="entry name" value="HTH_XRE"/>
    <property type="match status" value="1"/>
</dbReference>
<proteinExistence type="predicted"/>
<dbReference type="InterPro" id="IPR010982">
    <property type="entry name" value="Lambda_DNA-bd_dom_sf"/>
</dbReference>
<accession>A0ABT7Y563</accession>
<dbReference type="Gene3D" id="1.10.260.40">
    <property type="entry name" value="lambda repressor-like DNA-binding domains"/>
    <property type="match status" value="1"/>
</dbReference>
<dbReference type="Pfam" id="PF01381">
    <property type="entry name" value="HTH_3"/>
    <property type="match status" value="1"/>
</dbReference>
<comment type="caution">
    <text evidence="2">The sequence shown here is derived from an EMBL/GenBank/DDBJ whole genome shotgun (WGS) entry which is preliminary data.</text>
</comment>